<proteinExistence type="predicted"/>
<comment type="caution">
    <text evidence="2">The sequence shown here is derived from an EMBL/GenBank/DDBJ whole genome shotgun (WGS) entry which is preliminary data.</text>
</comment>
<evidence type="ECO:0000313" key="3">
    <source>
        <dbReference type="Proteomes" id="UP000653454"/>
    </source>
</evidence>
<dbReference type="Proteomes" id="UP000653454">
    <property type="component" value="Unassembled WGS sequence"/>
</dbReference>
<feature type="compositionally biased region" description="Basic and acidic residues" evidence="1">
    <location>
        <begin position="156"/>
        <end position="174"/>
    </location>
</feature>
<reference evidence="2" key="1">
    <citation type="submission" date="2020-11" db="EMBL/GenBank/DDBJ databases">
        <authorList>
            <person name="Whiteford S."/>
        </authorList>
    </citation>
    <scope>NUCLEOTIDE SEQUENCE</scope>
</reference>
<gene>
    <name evidence="2" type="ORF">PLXY2_LOCUS14811</name>
</gene>
<name>A0A8S4GCU5_PLUXY</name>
<dbReference type="EMBL" id="CAJHNJ030000146">
    <property type="protein sequence ID" value="CAG9136548.1"/>
    <property type="molecule type" value="Genomic_DNA"/>
</dbReference>
<organism evidence="2 3">
    <name type="scientific">Plutella xylostella</name>
    <name type="common">Diamondback moth</name>
    <name type="synonym">Plutella maculipennis</name>
    <dbReference type="NCBI Taxonomy" id="51655"/>
    <lineage>
        <taxon>Eukaryota</taxon>
        <taxon>Metazoa</taxon>
        <taxon>Ecdysozoa</taxon>
        <taxon>Arthropoda</taxon>
        <taxon>Hexapoda</taxon>
        <taxon>Insecta</taxon>
        <taxon>Pterygota</taxon>
        <taxon>Neoptera</taxon>
        <taxon>Endopterygota</taxon>
        <taxon>Lepidoptera</taxon>
        <taxon>Glossata</taxon>
        <taxon>Ditrysia</taxon>
        <taxon>Yponomeutoidea</taxon>
        <taxon>Plutellidae</taxon>
        <taxon>Plutella</taxon>
    </lineage>
</organism>
<feature type="compositionally biased region" description="Acidic residues" evidence="1">
    <location>
        <begin position="175"/>
        <end position="189"/>
    </location>
</feature>
<evidence type="ECO:0000256" key="1">
    <source>
        <dbReference type="SAM" id="MobiDB-lite"/>
    </source>
</evidence>
<protein>
    <submittedName>
        <fullName evidence="2">(diamondback moth) hypothetical protein</fullName>
    </submittedName>
</protein>
<sequence length="189" mass="21606">MQLFGTVFLISLHITSTPCKHRHHINLHDGSIENIFYYQDVKHNPENNYPIPLKALGTWVAWESPPTTKPPAAPSCVVPRAAETCHSNNPVVMHQFPPTFFNTNGNNPHHSGRRQFVDTKDNIRGLIAQDEDIKRILKELVRVTMQKVTLVEQLKEKQTSRRVMDVGGTETKDDTTDDEYQDYNNGDEM</sequence>
<evidence type="ECO:0000313" key="2">
    <source>
        <dbReference type="EMBL" id="CAG9136548.1"/>
    </source>
</evidence>
<accession>A0A8S4GCU5</accession>
<feature type="region of interest" description="Disordered" evidence="1">
    <location>
        <begin position="156"/>
        <end position="189"/>
    </location>
</feature>
<dbReference type="AlphaFoldDB" id="A0A8S4GCU5"/>
<keyword evidence="3" id="KW-1185">Reference proteome</keyword>